<dbReference type="AlphaFoldDB" id="A0AA38GJL3"/>
<protein>
    <submittedName>
        <fullName evidence="2">Uncharacterized protein</fullName>
    </submittedName>
</protein>
<sequence length="52" mass="5707">TAARDLSTNVRLFSRRSGQVRRLRPSQGPQQNHVHSGLPGGSAGICPRKDRQ</sequence>
<evidence type="ECO:0000256" key="1">
    <source>
        <dbReference type="SAM" id="MobiDB-lite"/>
    </source>
</evidence>
<evidence type="ECO:0000313" key="3">
    <source>
        <dbReference type="Proteomes" id="UP000824469"/>
    </source>
</evidence>
<feature type="non-terminal residue" evidence="2">
    <location>
        <position position="52"/>
    </location>
</feature>
<feature type="compositionally biased region" description="Polar residues" evidence="1">
    <location>
        <begin position="1"/>
        <end position="11"/>
    </location>
</feature>
<feature type="non-terminal residue" evidence="2">
    <location>
        <position position="1"/>
    </location>
</feature>
<dbReference type="Proteomes" id="UP000824469">
    <property type="component" value="Unassembled WGS sequence"/>
</dbReference>
<gene>
    <name evidence="2" type="ORF">KI387_004464</name>
</gene>
<organism evidence="2 3">
    <name type="scientific">Taxus chinensis</name>
    <name type="common">Chinese yew</name>
    <name type="synonym">Taxus wallichiana var. chinensis</name>
    <dbReference type="NCBI Taxonomy" id="29808"/>
    <lineage>
        <taxon>Eukaryota</taxon>
        <taxon>Viridiplantae</taxon>
        <taxon>Streptophyta</taxon>
        <taxon>Embryophyta</taxon>
        <taxon>Tracheophyta</taxon>
        <taxon>Spermatophyta</taxon>
        <taxon>Pinopsida</taxon>
        <taxon>Pinidae</taxon>
        <taxon>Conifers II</taxon>
        <taxon>Cupressales</taxon>
        <taxon>Taxaceae</taxon>
        <taxon>Taxus</taxon>
    </lineage>
</organism>
<dbReference type="EMBL" id="JAHRHJ020000002">
    <property type="protein sequence ID" value="KAH9324286.1"/>
    <property type="molecule type" value="Genomic_DNA"/>
</dbReference>
<keyword evidence="3" id="KW-1185">Reference proteome</keyword>
<name>A0AA38GJL3_TAXCH</name>
<reference evidence="2 3" key="1">
    <citation type="journal article" date="2021" name="Nat. Plants">
        <title>The Taxus genome provides insights into paclitaxel biosynthesis.</title>
        <authorList>
            <person name="Xiong X."/>
            <person name="Gou J."/>
            <person name="Liao Q."/>
            <person name="Li Y."/>
            <person name="Zhou Q."/>
            <person name="Bi G."/>
            <person name="Li C."/>
            <person name="Du R."/>
            <person name="Wang X."/>
            <person name="Sun T."/>
            <person name="Guo L."/>
            <person name="Liang H."/>
            <person name="Lu P."/>
            <person name="Wu Y."/>
            <person name="Zhang Z."/>
            <person name="Ro D.K."/>
            <person name="Shang Y."/>
            <person name="Huang S."/>
            <person name="Yan J."/>
        </authorList>
    </citation>
    <scope>NUCLEOTIDE SEQUENCE [LARGE SCALE GENOMIC DNA]</scope>
    <source>
        <strain evidence="2">Ta-2019</strain>
    </source>
</reference>
<evidence type="ECO:0000313" key="2">
    <source>
        <dbReference type="EMBL" id="KAH9324286.1"/>
    </source>
</evidence>
<comment type="caution">
    <text evidence="2">The sequence shown here is derived from an EMBL/GenBank/DDBJ whole genome shotgun (WGS) entry which is preliminary data.</text>
</comment>
<accession>A0AA38GJL3</accession>
<proteinExistence type="predicted"/>
<feature type="region of interest" description="Disordered" evidence="1">
    <location>
        <begin position="1"/>
        <end position="52"/>
    </location>
</feature>